<protein>
    <submittedName>
        <fullName evidence="9">Major facilitator superfamily domain-containing protein</fullName>
    </submittedName>
</protein>
<dbReference type="PROSITE" id="PS50850">
    <property type="entry name" value="MFS"/>
    <property type="match status" value="1"/>
</dbReference>
<feature type="domain" description="Major facilitator superfamily (MFS) profile" evidence="8">
    <location>
        <begin position="332"/>
        <end position="791"/>
    </location>
</feature>
<dbReference type="CDD" id="cd00067">
    <property type="entry name" value="GAL4"/>
    <property type="match status" value="1"/>
</dbReference>
<feature type="transmembrane region" description="Helical" evidence="7">
    <location>
        <begin position="363"/>
        <end position="385"/>
    </location>
</feature>
<reference evidence="9" key="1">
    <citation type="journal article" date="2020" name="Stud. Mycol.">
        <title>101 Dothideomycetes genomes: a test case for predicting lifestyles and emergence of pathogens.</title>
        <authorList>
            <person name="Haridas S."/>
            <person name="Albert R."/>
            <person name="Binder M."/>
            <person name="Bloem J."/>
            <person name="Labutti K."/>
            <person name="Salamov A."/>
            <person name="Andreopoulos B."/>
            <person name="Baker S."/>
            <person name="Barry K."/>
            <person name="Bills G."/>
            <person name="Bluhm B."/>
            <person name="Cannon C."/>
            <person name="Castanera R."/>
            <person name="Culley D."/>
            <person name="Daum C."/>
            <person name="Ezra D."/>
            <person name="Gonzalez J."/>
            <person name="Henrissat B."/>
            <person name="Kuo A."/>
            <person name="Liang C."/>
            <person name="Lipzen A."/>
            <person name="Lutzoni F."/>
            <person name="Magnuson J."/>
            <person name="Mondo S."/>
            <person name="Nolan M."/>
            <person name="Ohm R."/>
            <person name="Pangilinan J."/>
            <person name="Park H.-J."/>
            <person name="Ramirez L."/>
            <person name="Alfaro M."/>
            <person name="Sun H."/>
            <person name="Tritt A."/>
            <person name="Yoshinaga Y."/>
            <person name="Zwiers L.-H."/>
            <person name="Turgeon B."/>
            <person name="Goodwin S."/>
            <person name="Spatafora J."/>
            <person name="Crous P."/>
            <person name="Grigoriev I."/>
        </authorList>
    </citation>
    <scope>NUCLEOTIDE SEQUENCE</scope>
    <source>
        <strain evidence="9">CBS 627.86</strain>
    </source>
</reference>
<comment type="subcellular location">
    <subcellularLocation>
        <location evidence="1">Membrane</location>
        <topology evidence="1">Multi-pass membrane protein</topology>
    </subcellularLocation>
</comment>
<evidence type="ECO:0000313" key="9">
    <source>
        <dbReference type="EMBL" id="KAF2105764.1"/>
    </source>
</evidence>
<evidence type="ECO:0000256" key="2">
    <source>
        <dbReference type="ARBA" id="ARBA00022448"/>
    </source>
</evidence>
<keyword evidence="6" id="KW-0539">Nucleus</keyword>
<feature type="transmembrane region" description="Helical" evidence="7">
    <location>
        <begin position="486"/>
        <end position="506"/>
    </location>
</feature>
<dbReference type="GO" id="GO:0006351">
    <property type="term" value="P:DNA-templated transcription"/>
    <property type="evidence" value="ECO:0007669"/>
    <property type="project" value="InterPro"/>
</dbReference>
<evidence type="ECO:0000256" key="1">
    <source>
        <dbReference type="ARBA" id="ARBA00004141"/>
    </source>
</evidence>
<dbReference type="EMBL" id="ML977372">
    <property type="protein sequence ID" value="KAF2105764.1"/>
    <property type="molecule type" value="Genomic_DNA"/>
</dbReference>
<feature type="transmembrane region" description="Helical" evidence="7">
    <location>
        <begin position="607"/>
        <end position="629"/>
    </location>
</feature>
<dbReference type="GO" id="GO:0003677">
    <property type="term" value="F:DNA binding"/>
    <property type="evidence" value="ECO:0007669"/>
    <property type="project" value="InterPro"/>
</dbReference>
<dbReference type="PANTHER" id="PTHR23502">
    <property type="entry name" value="MAJOR FACILITATOR SUPERFAMILY"/>
    <property type="match status" value="1"/>
</dbReference>
<feature type="transmembrane region" description="Helical" evidence="7">
    <location>
        <begin position="330"/>
        <end position="351"/>
    </location>
</feature>
<name>A0A6A5YGD9_9PLEO</name>
<evidence type="ECO:0000313" key="10">
    <source>
        <dbReference type="Proteomes" id="UP000799770"/>
    </source>
</evidence>
<dbReference type="AlphaFoldDB" id="A0A6A5YGD9"/>
<dbReference type="GO" id="GO:0022857">
    <property type="term" value="F:transmembrane transporter activity"/>
    <property type="evidence" value="ECO:0007669"/>
    <property type="project" value="InterPro"/>
</dbReference>
<feature type="transmembrane region" description="Helical" evidence="7">
    <location>
        <begin position="674"/>
        <end position="695"/>
    </location>
</feature>
<dbReference type="InterPro" id="IPR020846">
    <property type="entry name" value="MFS_dom"/>
</dbReference>
<feature type="transmembrane region" description="Helical" evidence="7">
    <location>
        <begin position="456"/>
        <end position="480"/>
    </location>
</feature>
<dbReference type="Proteomes" id="UP000799770">
    <property type="component" value="Unassembled WGS sequence"/>
</dbReference>
<feature type="transmembrane region" description="Helical" evidence="7">
    <location>
        <begin position="739"/>
        <end position="757"/>
    </location>
</feature>
<dbReference type="OrthoDB" id="2441642at2759"/>
<proteinExistence type="predicted"/>
<keyword evidence="2" id="KW-0813">Transport</keyword>
<feature type="transmembrane region" description="Helical" evidence="7">
    <location>
        <begin position="763"/>
        <end position="785"/>
    </location>
</feature>
<dbReference type="Pfam" id="PF04082">
    <property type="entry name" value="Fungal_trans"/>
    <property type="match status" value="1"/>
</dbReference>
<evidence type="ECO:0000259" key="8">
    <source>
        <dbReference type="PROSITE" id="PS50850"/>
    </source>
</evidence>
<dbReference type="InterPro" id="IPR036259">
    <property type="entry name" value="MFS_trans_sf"/>
</dbReference>
<keyword evidence="3 7" id="KW-0812">Transmembrane</keyword>
<dbReference type="GO" id="GO:0005886">
    <property type="term" value="C:plasma membrane"/>
    <property type="evidence" value="ECO:0007669"/>
    <property type="project" value="TreeGrafter"/>
</dbReference>
<accession>A0A6A5YGD9</accession>
<evidence type="ECO:0000256" key="3">
    <source>
        <dbReference type="ARBA" id="ARBA00022692"/>
    </source>
</evidence>
<dbReference type="FunFam" id="1.20.1720.10:FF:000009">
    <property type="entry name" value="MFS multidrug transporter"/>
    <property type="match status" value="1"/>
</dbReference>
<dbReference type="SUPFAM" id="SSF103473">
    <property type="entry name" value="MFS general substrate transporter"/>
    <property type="match status" value="1"/>
</dbReference>
<dbReference type="Pfam" id="PF07690">
    <property type="entry name" value="MFS_1"/>
    <property type="match status" value="1"/>
</dbReference>
<evidence type="ECO:0000256" key="7">
    <source>
        <dbReference type="SAM" id="Phobius"/>
    </source>
</evidence>
<gene>
    <name evidence="9" type="ORF">BDV96DRAFT_626159</name>
</gene>
<feature type="transmembrane region" description="Helical" evidence="7">
    <location>
        <begin position="701"/>
        <end position="727"/>
    </location>
</feature>
<dbReference type="InterPro" id="IPR011701">
    <property type="entry name" value="MFS"/>
</dbReference>
<keyword evidence="10" id="KW-1185">Reference proteome</keyword>
<dbReference type="InterPro" id="IPR001138">
    <property type="entry name" value="Zn2Cys6_DnaBD"/>
</dbReference>
<dbReference type="GO" id="GO:0000981">
    <property type="term" value="F:DNA-binding transcription factor activity, RNA polymerase II-specific"/>
    <property type="evidence" value="ECO:0007669"/>
    <property type="project" value="InterPro"/>
</dbReference>
<dbReference type="InterPro" id="IPR007219">
    <property type="entry name" value="XnlR_reg_dom"/>
</dbReference>
<dbReference type="GO" id="GO:0008270">
    <property type="term" value="F:zinc ion binding"/>
    <property type="evidence" value="ECO:0007669"/>
    <property type="project" value="InterPro"/>
</dbReference>
<evidence type="ECO:0000256" key="4">
    <source>
        <dbReference type="ARBA" id="ARBA00022989"/>
    </source>
</evidence>
<dbReference type="Gene3D" id="1.20.1720.10">
    <property type="entry name" value="Multidrug resistance protein D"/>
    <property type="match status" value="1"/>
</dbReference>
<sequence>MKARRYASSRQKACLPCSAAKAKCDRKPGRCTRYVASWSSPELICSINADDISNRWLSSYVPLPGHSPKSYPASITAYINRILMSYAALTMLGTSPNTPLSTCLTLVRMCEYVLPGSESVASDILQREMNSLYEQHGTFDDVTLLAAYQAYLIYSLILYFKLDQRSSPFLRQAMTNLQTIACSASRRGVVCIAEQQHACPRWEAWIIAETKRRTLYTMYLFDSVLAAQDGLPTMLGTELSGLPAPCNRSLWRTSTRQEFEKVYNIHLDDWTEGLRIDELWPIPEDMDNKCVDKRRRRVDQWLESVDEFGTMMYAVTTSQLHSMFDKRQKWLIVVLVSTAGTFSGFASNIYFPALPTIARDLNVSVELVNLTVTSYLIFQGLAPSLWGPISDVKGRRIAYFFTFLVFLVACIGLAETKNYATLITLRCLQSTGSASTIAIGSGVIGDITTRAERGGYMGIFQAGLLVPVVVGPVIGGALAGSLGWRSVFWFLAIYSGIFLILLVLLLPETLRSAVANGARMPSNFLARYPLVFYQKTTQTAFTAKDAEQAPNTERKGIDVLGPLRILFSKQAAPIIMFLAIYYAVWQMSITAMSSLFEDRYGLTEAEIGLTFTANGVGSMIGTLVTGKLLNFDYRRIKAKHEAHTSDLDIEQPPPCTSTTESEDGFPLEKARLRLVPFLAAIQCFSILLFGWTIQYSHHVHIAIPIASTFFTGWTAISTQSVIMTYLVDVYPDRSAAASASLNLARCLFGAGGTSFIMPMVNVIGVGLGFTVCAAVQAVALVGVALQRKLGGRWRLKAEKKKGNRVRLEKS</sequence>
<keyword evidence="5 7" id="KW-0472">Membrane</keyword>
<keyword evidence="4 7" id="KW-1133">Transmembrane helix</keyword>
<dbReference type="PANTHER" id="PTHR23502:SF151">
    <property type="entry name" value="MAJOR FACILITATOR SUPERFAMILY (MFS) PROFILE DOMAIN-CONTAINING PROTEIN"/>
    <property type="match status" value="1"/>
</dbReference>
<organism evidence="9 10">
    <name type="scientific">Lophiotrema nucula</name>
    <dbReference type="NCBI Taxonomy" id="690887"/>
    <lineage>
        <taxon>Eukaryota</taxon>
        <taxon>Fungi</taxon>
        <taxon>Dikarya</taxon>
        <taxon>Ascomycota</taxon>
        <taxon>Pezizomycotina</taxon>
        <taxon>Dothideomycetes</taxon>
        <taxon>Pleosporomycetidae</taxon>
        <taxon>Pleosporales</taxon>
        <taxon>Lophiotremataceae</taxon>
        <taxon>Lophiotrema</taxon>
    </lineage>
</organism>
<feature type="transmembrane region" description="Helical" evidence="7">
    <location>
        <begin position="397"/>
        <end position="414"/>
    </location>
</feature>
<dbReference type="Gene3D" id="1.20.1250.20">
    <property type="entry name" value="MFS general substrate transporter like domains"/>
    <property type="match status" value="1"/>
</dbReference>
<evidence type="ECO:0000256" key="6">
    <source>
        <dbReference type="ARBA" id="ARBA00023242"/>
    </source>
</evidence>
<dbReference type="CDD" id="cd17323">
    <property type="entry name" value="MFS_Tpo1_MDR_like"/>
    <property type="match status" value="1"/>
</dbReference>
<evidence type="ECO:0000256" key="5">
    <source>
        <dbReference type="ARBA" id="ARBA00023136"/>
    </source>
</evidence>
<feature type="transmembrane region" description="Helical" evidence="7">
    <location>
        <begin position="574"/>
        <end position="595"/>
    </location>
</feature>